<protein>
    <recommendedName>
        <fullName evidence="4">DUF4358 domain-containing protein</fullName>
    </recommendedName>
</protein>
<dbReference type="EMBL" id="JANLCK010000007">
    <property type="protein sequence ID" value="MCS5726963.1"/>
    <property type="molecule type" value="Genomic_DNA"/>
</dbReference>
<dbReference type="AlphaFoldDB" id="A0AA41XJ38"/>
<proteinExistence type="predicted"/>
<gene>
    <name evidence="2" type="ORF">N1028_13765</name>
</gene>
<sequence length="203" mass="21051">MTRFRRGLRYVVVAVALVLTGCAGAAVSPGVGTGSPTATSTAPVLPPPIPPLSAEVGPGELSGEVVSALLSFRDVGPVAFKEHYAGVSSGTPASADVLVIYLAHATDSVEEEVLRTVGLPREKVAFVEACQSLAEAKVVEEELWADLATLQQSGLTFVTFGVEEDGVVGIGLAGASDEQVARLFEAYGPYLRIDREAEAPTLL</sequence>
<evidence type="ECO:0000256" key="1">
    <source>
        <dbReference type="SAM" id="SignalP"/>
    </source>
</evidence>
<dbReference type="Proteomes" id="UP001165587">
    <property type="component" value="Unassembled WGS sequence"/>
</dbReference>
<organism evidence="2 3">
    <name type="scientific">Herbiconiux oxytropis</name>
    <dbReference type="NCBI Taxonomy" id="2970915"/>
    <lineage>
        <taxon>Bacteria</taxon>
        <taxon>Bacillati</taxon>
        <taxon>Actinomycetota</taxon>
        <taxon>Actinomycetes</taxon>
        <taxon>Micrococcales</taxon>
        <taxon>Microbacteriaceae</taxon>
        <taxon>Herbiconiux</taxon>
    </lineage>
</organism>
<evidence type="ECO:0000313" key="3">
    <source>
        <dbReference type="Proteomes" id="UP001165587"/>
    </source>
</evidence>
<feature type="signal peptide" evidence="1">
    <location>
        <begin position="1"/>
        <end position="25"/>
    </location>
</feature>
<keyword evidence="3" id="KW-1185">Reference proteome</keyword>
<evidence type="ECO:0008006" key="4">
    <source>
        <dbReference type="Google" id="ProtNLM"/>
    </source>
</evidence>
<dbReference type="PROSITE" id="PS51257">
    <property type="entry name" value="PROKAR_LIPOPROTEIN"/>
    <property type="match status" value="1"/>
</dbReference>
<evidence type="ECO:0000313" key="2">
    <source>
        <dbReference type="EMBL" id="MCS5726963.1"/>
    </source>
</evidence>
<comment type="caution">
    <text evidence="2">The sequence shown here is derived from an EMBL/GenBank/DDBJ whole genome shotgun (WGS) entry which is preliminary data.</text>
</comment>
<accession>A0AA41XJ38</accession>
<keyword evidence="1" id="KW-0732">Signal</keyword>
<dbReference type="RefSeq" id="WP_259573194.1">
    <property type="nucleotide sequence ID" value="NZ_JANLCL010000032.1"/>
</dbReference>
<name>A0AA41XJ38_9MICO</name>
<feature type="chain" id="PRO_5041267862" description="DUF4358 domain-containing protein" evidence="1">
    <location>
        <begin position="26"/>
        <end position="203"/>
    </location>
</feature>
<reference evidence="2" key="1">
    <citation type="submission" date="2022-08" db="EMBL/GenBank/DDBJ databases">
        <authorList>
            <person name="Deng Y."/>
            <person name="Han X.-F."/>
            <person name="Zhang Y.-Q."/>
        </authorList>
    </citation>
    <scope>NUCLEOTIDE SEQUENCE</scope>
    <source>
        <strain evidence="2">CPCC 203407</strain>
    </source>
</reference>